<protein>
    <submittedName>
        <fullName evidence="2">Glucose/arabinose dehydrogenase</fullName>
    </submittedName>
</protein>
<organism evidence="2 3">
    <name type="scientific">Stakelama sediminis</name>
    <dbReference type="NCBI Taxonomy" id="463200"/>
    <lineage>
        <taxon>Bacteria</taxon>
        <taxon>Pseudomonadati</taxon>
        <taxon>Pseudomonadota</taxon>
        <taxon>Alphaproteobacteria</taxon>
        <taxon>Sphingomonadales</taxon>
        <taxon>Sphingomonadaceae</taxon>
        <taxon>Stakelama</taxon>
    </lineage>
</organism>
<dbReference type="InterPro" id="IPR011041">
    <property type="entry name" value="Quinoprot_gluc/sorb_DH_b-prop"/>
</dbReference>
<evidence type="ECO:0000313" key="3">
    <source>
        <dbReference type="Proteomes" id="UP000554342"/>
    </source>
</evidence>
<dbReference type="AlphaFoldDB" id="A0A840YXC9"/>
<dbReference type="InterPro" id="IPR054539">
    <property type="entry name" value="Beta-prop_PDH"/>
</dbReference>
<reference evidence="2 3" key="1">
    <citation type="submission" date="2020-08" db="EMBL/GenBank/DDBJ databases">
        <title>Genomic Encyclopedia of Type Strains, Phase IV (KMG-IV): sequencing the most valuable type-strain genomes for metagenomic binning, comparative biology and taxonomic classification.</title>
        <authorList>
            <person name="Goeker M."/>
        </authorList>
    </citation>
    <scope>NUCLEOTIDE SEQUENCE [LARGE SCALE GENOMIC DNA]</scope>
    <source>
        <strain evidence="2 3">DSM 27203</strain>
    </source>
</reference>
<accession>A0A840YXC9</accession>
<name>A0A840YXC9_9SPHN</name>
<dbReference type="RefSeq" id="WP_184001872.1">
    <property type="nucleotide sequence ID" value="NZ_BAABIF010000004.1"/>
</dbReference>
<dbReference type="EMBL" id="JACIJI010000001">
    <property type="protein sequence ID" value="MBB5718202.1"/>
    <property type="molecule type" value="Genomic_DNA"/>
</dbReference>
<dbReference type="SUPFAM" id="SSF50952">
    <property type="entry name" value="Soluble quinoprotein glucose dehydrogenase"/>
    <property type="match status" value="1"/>
</dbReference>
<evidence type="ECO:0000313" key="2">
    <source>
        <dbReference type="EMBL" id="MBB5718202.1"/>
    </source>
</evidence>
<dbReference type="Proteomes" id="UP000554342">
    <property type="component" value="Unassembled WGS sequence"/>
</dbReference>
<dbReference type="Gene3D" id="2.120.10.30">
    <property type="entry name" value="TolB, C-terminal domain"/>
    <property type="match status" value="1"/>
</dbReference>
<dbReference type="PANTHER" id="PTHR33546">
    <property type="entry name" value="LARGE, MULTIFUNCTIONAL SECRETED PROTEIN-RELATED"/>
    <property type="match status" value="1"/>
</dbReference>
<sequence>MRTHVKILGTILVIVLIGVLAWAAWPDTARLSVNAVAGRVPELTRPRNQSIPTVDVAKAVGWAKDAHPIPAKGLNVNAFATGLDHPRWIYRLPDGDILVAETNAPPGKGGGITGMIARFLKKRAGAATPSANRITLLRDTNGDGVADLKTPFITGLNSPFGMVLLDNTLYVADTDALLAFPYKTGETQITAKPRKLTALPSGGEHWTRSLIYDPKEKHLLVGIGSSTNIADNGLEADKTRAAIWSVDPQTGQHALFATGMRNPVGMAINPQSGNLWAVVDERDKMGSDMPPDYLTQVDFGNFYGWPWAYWGGYEDRRVTPFRPDLLEYTARPDYALGAHVTPLGLVFTENAKLGPSFAQGAAVAEHGSWNRRPPSGYKVVYVPFAGDGFPVKNSKPVDLLTGFLNAKGQAQGRPVGLAISATGALLVADDVGNTIWRVSSAAPPQASAATPAPHSTQ</sequence>
<dbReference type="InterPro" id="IPR011042">
    <property type="entry name" value="6-blade_b-propeller_TolB-like"/>
</dbReference>
<dbReference type="PANTHER" id="PTHR33546:SF1">
    <property type="entry name" value="LARGE, MULTIFUNCTIONAL SECRETED PROTEIN"/>
    <property type="match status" value="1"/>
</dbReference>
<evidence type="ECO:0000259" key="1">
    <source>
        <dbReference type="Pfam" id="PF22807"/>
    </source>
</evidence>
<dbReference type="Pfam" id="PF22807">
    <property type="entry name" value="TrAA12"/>
    <property type="match status" value="2"/>
</dbReference>
<gene>
    <name evidence="2" type="ORF">FHR23_001109</name>
</gene>
<keyword evidence="3" id="KW-1185">Reference proteome</keyword>
<comment type="caution">
    <text evidence="2">The sequence shown here is derived from an EMBL/GenBank/DDBJ whole genome shotgun (WGS) entry which is preliminary data.</text>
</comment>
<feature type="domain" description="Pyrroloquinoline quinone-dependent pyranose dehydrogenase beta-propeller" evidence="1">
    <location>
        <begin position="71"/>
        <end position="285"/>
    </location>
</feature>
<proteinExistence type="predicted"/>
<feature type="domain" description="Pyrroloquinoline quinone-dependent pyranose dehydrogenase beta-propeller" evidence="1">
    <location>
        <begin position="330"/>
        <end position="439"/>
    </location>
</feature>